<dbReference type="RefSeq" id="WP_377585549.1">
    <property type="nucleotide sequence ID" value="NZ_JBHTKA010000015.1"/>
</dbReference>
<gene>
    <name evidence="1" type="ORF">ACFQ21_28010</name>
</gene>
<evidence type="ECO:0000313" key="2">
    <source>
        <dbReference type="Proteomes" id="UP001597112"/>
    </source>
</evidence>
<protein>
    <submittedName>
        <fullName evidence="1">Uncharacterized protein</fullName>
    </submittedName>
</protein>
<keyword evidence="2" id="KW-1185">Reference proteome</keyword>
<dbReference type="Proteomes" id="UP001597112">
    <property type="component" value="Unassembled WGS sequence"/>
</dbReference>
<name>A0ABW3KAS5_9BACT</name>
<proteinExistence type="predicted"/>
<organism evidence="1 2">
    <name type="scientific">Ohtaekwangia kribbensis</name>
    <dbReference type="NCBI Taxonomy" id="688913"/>
    <lineage>
        <taxon>Bacteria</taxon>
        <taxon>Pseudomonadati</taxon>
        <taxon>Bacteroidota</taxon>
        <taxon>Cytophagia</taxon>
        <taxon>Cytophagales</taxon>
        <taxon>Fulvivirgaceae</taxon>
        <taxon>Ohtaekwangia</taxon>
    </lineage>
</organism>
<accession>A0ABW3KAS5</accession>
<sequence length="57" mass="6703">MEKVVYTPVLKEHLVHLNAAIHELTREDTDKSIEQFLAELSFVQYLIDEIKNESNLF</sequence>
<dbReference type="EMBL" id="JBHTKA010000015">
    <property type="protein sequence ID" value="MFD1003203.1"/>
    <property type="molecule type" value="Genomic_DNA"/>
</dbReference>
<reference evidence="2" key="1">
    <citation type="journal article" date="2019" name="Int. J. Syst. Evol. Microbiol.">
        <title>The Global Catalogue of Microorganisms (GCM) 10K type strain sequencing project: providing services to taxonomists for standard genome sequencing and annotation.</title>
        <authorList>
            <consortium name="The Broad Institute Genomics Platform"/>
            <consortium name="The Broad Institute Genome Sequencing Center for Infectious Disease"/>
            <person name="Wu L."/>
            <person name="Ma J."/>
        </authorList>
    </citation>
    <scope>NUCLEOTIDE SEQUENCE [LARGE SCALE GENOMIC DNA]</scope>
    <source>
        <strain evidence="2">CCUG 58938</strain>
    </source>
</reference>
<evidence type="ECO:0000313" key="1">
    <source>
        <dbReference type="EMBL" id="MFD1003203.1"/>
    </source>
</evidence>
<comment type="caution">
    <text evidence="1">The sequence shown here is derived from an EMBL/GenBank/DDBJ whole genome shotgun (WGS) entry which is preliminary data.</text>
</comment>